<reference evidence="12" key="1">
    <citation type="submission" date="2016-06" db="UniProtKB">
        <authorList>
            <consortium name="WormBaseParasite"/>
        </authorList>
    </citation>
    <scope>IDENTIFICATION</scope>
</reference>
<protein>
    <recommendedName>
        <fullName evidence="4 8">60S ribosome subunit biogenesis protein NIP7 homolog</fullName>
    </recommendedName>
</protein>
<dbReference type="InterPro" id="IPR015947">
    <property type="entry name" value="PUA-like_sf"/>
</dbReference>
<dbReference type="Gene3D" id="2.30.130.10">
    <property type="entry name" value="PUA domain"/>
    <property type="match status" value="1"/>
</dbReference>
<accession>A0A183V0K1</accession>
<dbReference type="Gene3D" id="3.10.450.220">
    <property type="match status" value="1"/>
</dbReference>
<dbReference type="GO" id="GO:0042255">
    <property type="term" value="P:ribosome assembly"/>
    <property type="evidence" value="ECO:0007669"/>
    <property type="project" value="InterPro"/>
</dbReference>
<evidence type="ECO:0000256" key="6">
    <source>
        <dbReference type="ARBA" id="ARBA00022884"/>
    </source>
</evidence>
<evidence type="ECO:0000313" key="11">
    <source>
        <dbReference type="Proteomes" id="UP000050794"/>
    </source>
</evidence>
<evidence type="ECO:0000313" key="12">
    <source>
        <dbReference type="WBParaSite" id="TCNE_0001427101-mRNA-1"/>
    </source>
</evidence>
<dbReference type="FunFam" id="3.10.450.220:FF:000001">
    <property type="entry name" value="60S ribosome subunit biogenesis protein NIP7 homolog"/>
    <property type="match status" value="1"/>
</dbReference>
<evidence type="ECO:0000256" key="3">
    <source>
        <dbReference type="ARBA" id="ARBA00009895"/>
    </source>
</evidence>
<keyword evidence="11" id="KW-1185">Reference proteome</keyword>
<dbReference type="WBParaSite" id="TCNE_0001427101-mRNA-1">
    <property type="protein sequence ID" value="TCNE_0001427101-mRNA-1"/>
    <property type="gene ID" value="TCNE_0001427101"/>
</dbReference>
<organism evidence="11 12">
    <name type="scientific">Toxocara canis</name>
    <name type="common">Canine roundworm</name>
    <dbReference type="NCBI Taxonomy" id="6265"/>
    <lineage>
        <taxon>Eukaryota</taxon>
        <taxon>Metazoa</taxon>
        <taxon>Ecdysozoa</taxon>
        <taxon>Nematoda</taxon>
        <taxon>Chromadorea</taxon>
        <taxon>Rhabditida</taxon>
        <taxon>Spirurina</taxon>
        <taxon>Ascaridomorpha</taxon>
        <taxon>Ascaridoidea</taxon>
        <taxon>Toxocaridae</taxon>
        <taxon>Toxocara</taxon>
    </lineage>
</organism>
<comment type="subunit">
    <text evidence="8">Interacts with pre-ribosome complex.</text>
</comment>
<keyword evidence="6 8" id="KW-0694">RNA-binding</keyword>
<dbReference type="PIRSF" id="PIRSF017190">
    <property type="entry name" value="Rbsml_synth_fac_NIP7"/>
    <property type="match status" value="1"/>
</dbReference>
<dbReference type="InterPro" id="IPR040598">
    <property type="entry name" value="NIP7_N"/>
</dbReference>
<evidence type="ECO:0000256" key="7">
    <source>
        <dbReference type="ARBA" id="ARBA00023242"/>
    </source>
</evidence>
<dbReference type="InterPro" id="IPR055359">
    <property type="entry name" value="Nip7_N_euk"/>
</dbReference>
<dbReference type="PROSITE" id="PS50890">
    <property type="entry name" value="PUA"/>
    <property type="match status" value="1"/>
</dbReference>
<proteinExistence type="inferred from homology"/>
<gene>
    <name evidence="10" type="ORF">TCNE_LOCUS14271</name>
</gene>
<dbReference type="PANTHER" id="PTHR23415">
    <property type="entry name" value="CYCLIN-DEPENDENT KINASES REGULATORY SUBUNIT/60S RIBOSOME SUBUNIT BIOGENESIS PROTEIN NIP7"/>
    <property type="match status" value="1"/>
</dbReference>
<dbReference type="SUPFAM" id="SSF88697">
    <property type="entry name" value="PUA domain-like"/>
    <property type="match status" value="1"/>
</dbReference>
<dbReference type="GO" id="GO:0003723">
    <property type="term" value="F:RNA binding"/>
    <property type="evidence" value="ECO:0007669"/>
    <property type="project" value="UniProtKB-KW"/>
</dbReference>
<feature type="domain" description="PUA" evidence="9">
    <location>
        <begin position="105"/>
        <end position="180"/>
    </location>
</feature>
<dbReference type="InterPro" id="IPR036974">
    <property type="entry name" value="PUA_sf"/>
</dbReference>
<dbReference type="Proteomes" id="UP000050794">
    <property type="component" value="Unassembled WGS sequence"/>
</dbReference>
<dbReference type="SUPFAM" id="SSF88802">
    <property type="entry name" value="Pre-PUA domain"/>
    <property type="match status" value="1"/>
</dbReference>
<dbReference type="AlphaFoldDB" id="A0A183V0K1"/>
<evidence type="ECO:0000256" key="2">
    <source>
        <dbReference type="ARBA" id="ARBA00004604"/>
    </source>
</evidence>
<evidence type="ECO:0000256" key="1">
    <source>
        <dbReference type="ARBA" id="ARBA00004087"/>
    </source>
</evidence>
<dbReference type="Pfam" id="PF03657">
    <property type="entry name" value="UPF0113"/>
    <property type="match status" value="1"/>
</dbReference>
<name>A0A183V0K1_TOXCA</name>
<dbReference type="EMBL" id="UYWY01022159">
    <property type="protein sequence ID" value="VDM45592.1"/>
    <property type="molecule type" value="Genomic_DNA"/>
</dbReference>
<dbReference type="CDD" id="cd21151">
    <property type="entry name" value="PUA_Nip7-like"/>
    <property type="match status" value="1"/>
</dbReference>
<dbReference type="CDD" id="cd21146">
    <property type="entry name" value="Nip7_N_euk"/>
    <property type="match status" value="1"/>
</dbReference>
<reference evidence="10 11" key="2">
    <citation type="submission" date="2018-11" db="EMBL/GenBank/DDBJ databases">
        <authorList>
            <consortium name="Pathogen Informatics"/>
        </authorList>
    </citation>
    <scope>NUCLEOTIDE SEQUENCE [LARGE SCALE GENOMIC DNA]</scope>
</reference>
<dbReference type="Pfam" id="PF17833">
    <property type="entry name" value="pre-PUA_NIP7"/>
    <property type="match status" value="1"/>
</dbReference>
<sequence>MLARSKRIETMRPLTDEETELVFKKLTNYIGDNVRLLIDRDDSQYCFRLHKDRVYYCSETLMRKAACIAREQLLSFGTCLGKFTKTKKFHVHVTAVDYLAPYAKCRVWVKPGAEQQFLYGYNILKSGVARMSEGCESRQGVVVYSMSDMPLGFGITAKSTAECRKAEPTAIVVLHQCDLGEYLRSEAALA</sequence>
<evidence type="ECO:0000256" key="8">
    <source>
        <dbReference type="PIRNR" id="PIRNR017190"/>
    </source>
</evidence>
<dbReference type="InterPro" id="IPR005155">
    <property type="entry name" value="UPF0113_PUA"/>
</dbReference>
<evidence type="ECO:0000259" key="9">
    <source>
        <dbReference type="SMART" id="SM00359"/>
    </source>
</evidence>
<evidence type="ECO:0000256" key="5">
    <source>
        <dbReference type="ARBA" id="ARBA00022517"/>
    </source>
</evidence>
<keyword evidence="7 8" id="KW-0539">Nucleus</keyword>
<evidence type="ECO:0000256" key="4">
    <source>
        <dbReference type="ARBA" id="ARBA00018162"/>
    </source>
</evidence>
<dbReference type="GO" id="GO:0005730">
    <property type="term" value="C:nucleolus"/>
    <property type="evidence" value="ECO:0007669"/>
    <property type="project" value="UniProtKB-SubCell"/>
</dbReference>
<comment type="similarity">
    <text evidence="3 8">Belongs to the NIP7 family.</text>
</comment>
<evidence type="ECO:0000313" key="10">
    <source>
        <dbReference type="EMBL" id="VDM45592.1"/>
    </source>
</evidence>
<keyword evidence="5 8" id="KW-0690">Ribosome biogenesis</keyword>
<comment type="subcellular location">
    <subcellularLocation>
        <location evidence="2">Nucleus</location>
        <location evidence="2">Nucleolus</location>
    </subcellularLocation>
</comment>
<dbReference type="SMART" id="SM00359">
    <property type="entry name" value="PUA"/>
    <property type="match status" value="1"/>
</dbReference>
<dbReference type="InterPro" id="IPR002478">
    <property type="entry name" value="PUA"/>
</dbReference>
<dbReference type="InterPro" id="IPR016686">
    <property type="entry name" value="Ribosomal_synth_fac_NIP7"/>
</dbReference>
<dbReference type="FunFam" id="2.30.130.10:FF:000002">
    <property type="entry name" value="60S ribosome subunit biogenesis protein NIP7 homolog"/>
    <property type="match status" value="1"/>
</dbReference>
<comment type="function">
    <text evidence="1 8">Required for proper 34S pre-rRNA processing and 60S ribosome subunit assembly.</text>
</comment>